<dbReference type="STRING" id="1416801.SAMN05192553_101807"/>
<dbReference type="InterPro" id="IPR036343">
    <property type="entry name" value="GluRdtase_N_sf"/>
</dbReference>
<dbReference type="GO" id="GO:0008883">
    <property type="term" value="F:glutamyl-tRNA reductase activity"/>
    <property type="evidence" value="ECO:0007669"/>
    <property type="project" value="InterPro"/>
</dbReference>
<accession>A0A1H6UF64</accession>
<evidence type="ECO:0000313" key="4">
    <source>
        <dbReference type="EMBL" id="SEI91048.1"/>
    </source>
</evidence>
<keyword evidence="5" id="KW-1185">Reference proteome</keyword>
<keyword evidence="1" id="KW-0521">NADP</keyword>
<evidence type="ECO:0000259" key="3">
    <source>
        <dbReference type="Pfam" id="PF05201"/>
    </source>
</evidence>
<dbReference type="InterPro" id="IPR006151">
    <property type="entry name" value="Shikm_DH/Glu-tRNA_Rdtase"/>
</dbReference>
<dbReference type="SUPFAM" id="SSF69742">
    <property type="entry name" value="Glutamyl tRNA-reductase catalytic, N-terminal domain"/>
    <property type="match status" value="1"/>
</dbReference>
<evidence type="ECO:0000313" key="5">
    <source>
        <dbReference type="Proteomes" id="UP000199403"/>
    </source>
</evidence>
<dbReference type="SUPFAM" id="SSF51735">
    <property type="entry name" value="NAD(P)-binding Rossmann-fold domains"/>
    <property type="match status" value="1"/>
</dbReference>
<dbReference type="Gene3D" id="3.30.460.30">
    <property type="entry name" value="Glutamyl-tRNA reductase, N-terminal domain"/>
    <property type="match status" value="1"/>
</dbReference>
<dbReference type="PANTHER" id="PTHR43013:SF1">
    <property type="entry name" value="GLUTAMYL-TRNA REDUCTASE"/>
    <property type="match status" value="1"/>
</dbReference>
<proteinExistence type="predicted"/>
<sequence length="414" mass="47433">MGQFRLLSFSAGFQKNQENSFLLTQAESRELLAEVRQCCDLSEALVVSTPERTEILYYSAGPQEDEIYAALRKIKTGLYLPEKNVFQQNCNEESALTHLSELCFGVQATTYGALPLYPQFLEAFDLSGQAGLKGTLLSEWESFLQRTDAYLSKEVSYQAPSFSVSFTVADMVAELVKKIKQPKIAILGFNAMGKKVYQNLRSRGFERIVIVEKSIQPFGNLRGSELKQFIYEPFEQLSNVIRENDILISTLENGEDLIVTDYFNTSFSSVKILIDLAVKSELIHSLQSHSQVVFFELADIYQVIEGKMEINKSWLKKVKPLLVQQSEHFFHWLDKKKAEEILEEAKALLMPGEELEPPFPKVITVQKPRVKKEILSDQGYKQVLEKSIDKIRNHTPYKDLVSYQRLVNEFFLYN</sequence>
<dbReference type="InterPro" id="IPR015895">
    <property type="entry name" value="4pyrrol_synth_GluRdtase_N"/>
</dbReference>
<dbReference type="InterPro" id="IPR036291">
    <property type="entry name" value="NAD(P)-bd_dom_sf"/>
</dbReference>
<dbReference type="RefSeq" id="WP_092169706.1">
    <property type="nucleotide sequence ID" value="NZ_FNZH01000001.1"/>
</dbReference>
<protein>
    <submittedName>
        <fullName evidence="4">Glutamyl-tRNA reductase</fullName>
    </submittedName>
</protein>
<dbReference type="EMBL" id="FNZH01000001">
    <property type="protein sequence ID" value="SEI91048.1"/>
    <property type="molecule type" value="Genomic_DNA"/>
</dbReference>
<dbReference type="OrthoDB" id="836371at2"/>
<dbReference type="AlphaFoldDB" id="A0A1H6UF64"/>
<evidence type="ECO:0000256" key="1">
    <source>
        <dbReference type="ARBA" id="ARBA00022857"/>
    </source>
</evidence>
<dbReference type="PANTHER" id="PTHR43013">
    <property type="entry name" value="GLUTAMYL-TRNA REDUCTASE"/>
    <property type="match status" value="1"/>
</dbReference>
<organism evidence="4 5">
    <name type="scientific">Cyclobacterium xiamenense</name>
    <dbReference type="NCBI Taxonomy" id="1297121"/>
    <lineage>
        <taxon>Bacteria</taxon>
        <taxon>Pseudomonadati</taxon>
        <taxon>Bacteroidota</taxon>
        <taxon>Cytophagia</taxon>
        <taxon>Cytophagales</taxon>
        <taxon>Cyclobacteriaceae</taxon>
        <taxon>Cyclobacterium</taxon>
    </lineage>
</organism>
<dbReference type="Pfam" id="PF01488">
    <property type="entry name" value="Shikimate_DH"/>
    <property type="match status" value="1"/>
</dbReference>
<feature type="domain" description="Glutamyl-tRNA reductase N-terminal" evidence="3">
    <location>
        <begin position="20"/>
        <end position="139"/>
    </location>
</feature>
<name>A0A1H6UF64_9BACT</name>
<dbReference type="Gene3D" id="3.40.50.720">
    <property type="entry name" value="NAD(P)-binding Rossmann-like Domain"/>
    <property type="match status" value="1"/>
</dbReference>
<dbReference type="GO" id="GO:0019353">
    <property type="term" value="P:protoporphyrinogen IX biosynthetic process from glutamate"/>
    <property type="evidence" value="ECO:0007669"/>
    <property type="project" value="TreeGrafter"/>
</dbReference>
<evidence type="ECO:0000259" key="2">
    <source>
        <dbReference type="Pfam" id="PF01488"/>
    </source>
</evidence>
<dbReference type="Proteomes" id="UP000199403">
    <property type="component" value="Unassembled WGS sequence"/>
</dbReference>
<reference evidence="5" key="1">
    <citation type="submission" date="2016-10" db="EMBL/GenBank/DDBJ databases">
        <authorList>
            <person name="Varghese N."/>
            <person name="Submissions S."/>
        </authorList>
    </citation>
    <scope>NUCLEOTIDE SEQUENCE [LARGE SCALE GENOMIC DNA]</scope>
    <source>
        <strain evidence="5">IBRC-M 10761</strain>
    </source>
</reference>
<gene>
    <name evidence="4" type="ORF">SAMN05192553_101807</name>
</gene>
<feature type="domain" description="Quinate/shikimate 5-dehydrogenase/glutamyl-tRNA reductase" evidence="2">
    <location>
        <begin position="173"/>
        <end position="303"/>
    </location>
</feature>
<dbReference type="Pfam" id="PF05201">
    <property type="entry name" value="GlutR_N"/>
    <property type="match status" value="1"/>
</dbReference>
<dbReference type="GO" id="GO:0050661">
    <property type="term" value="F:NADP binding"/>
    <property type="evidence" value="ECO:0007669"/>
    <property type="project" value="InterPro"/>
</dbReference>